<feature type="region of interest" description="Disordered" evidence="2">
    <location>
        <begin position="202"/>
        <end position="229"/>
    </location>
</feature>
<dbReference type="PROSITE" id="PS00092">
    <property type="entry name" value="N6_MTASE"/>
    <property type="match status" value="1"/>
</dbReference>
<keyword evidence="1" id="KW-0175">Coiled coil</keyword>
<dbReference type="InterPro" id="IPR029063">
    <property type="entry name" value="SAM-dependent_MTases_sf"/>
</dbReference>
<dbReference type="InterPro" id="IPR041131">
    <property type="entry name" value="MuF_C"/>
</dbReference>
<dbReference type="Gene3D" id="3.40.50.300">
    <property type="entry name" value="P-loop containing nucleotide triphosphate hydrolases"/>
    <property type="match status" value="2"/>
</dbReference>
<dbReference type="InterPro" id="IPR027417">
    <property type="entry name" value="P-loop_NTPase"/>
</dbReference>
<evidence type="ECO:0000259" key="4">
    <source>
        <dbReference type="PROSITE" id="PS51194"/>
    </source>
</evidence>
<dbReference type="Pfam" id="PF00271">
    <property type="entry name" value="Helicase_C"/>
    <property type="match status" value="1"/>
</dbReference>
<reference evidence="5 6" key="1">
    <citation type="journal article" date="2011" name="Stand. Genomic Sci.">
        <title>Complete genome sequence of Treponema succinifaciens type strain (6091).</title>
        <authorList>
            <person name="Han C."/>
            <person name="Gronow S."/>
            <person name="Teshima H."/>
            <person name="Lapidus A."/>
            <person name="Nolan M."/>
            <person name="Lucas S."/>
            <person name="Hammon N."/>
            <person name="Deshpande S."/>
            <person name="Cheng J.F."/>
            <person name="Zeytun A."/>
            <person name="Tapia R."/>
            <person name="Goodwin L."/>
            <person name="Pitluck S."/>
            <person name="Liolios K."/>
            <person name="Pagani I."/>
            <person name="Ivanova N."/>
            <person name="Mavromatis K."/>
            <person name="Mikhailova N."/>
            <person name="Huntemann M."/>
            <person name="Pati A."/>
            <person name="Chen A."/>
            <person name="Palaniappan K."/>
            <person name="Land M."/>
            <person name="Hauser L."/>
            <person name="Brambilla E.M."/>
            <person name="Rohde M."/>
            <person name="Goker M."/>
            <person name="Woyke T."/>
            <person name="Bristow J."/>
            <person name="Eisen J.A."/>
            <person name="Markowitz V."/>
            <person name="Hugenholtz P."/>
            <person name="Kyrpides N.C."/>
            <person name="Klenk H.P."/>
            <person name="Detter J.C."/>
        </authorList>
    </citation>
    <scope>NUCLEOTIDE SEQUENCE [LARGE SCALE GENOMIC DNA]</scope>
    <source>
        <strain evidence="6">ATCC 33096 / DSM 2489 / 6091</strain>
    </source>
</reference>
<dbReference type="InterPro" id="IPR020891">
    <property type="entry name" value="UPF0758_CS"/>
</dbReference>
<dbReference type="PROSITE" id="PS51192">
    <property type="entry name" value="HELICASE_ATP_BIND_1"/>
    <property type="match status" value="1"/>
</dbReference>
<dbReference type="GO" id="GO:0006304">
    <property type="term" value="P:DNA modification"/>
    <property type="evidence" value="ECO:0007669"/>
    <property type="project" value="InterPro"/>
</dbReference>
<dbReference type="Gene3D" id="3.40.50.150">
    <property type="entry name" value="Vaccinia Virus protein VP39"/>
    <property type="match status" value="1"/>
</dbReference>
<evidence type="ECO:0000259" key="3">
    <source>
        <dbReference type="PROSITE" id="PS51192"/>
    </source>
</evidence>
<dbReference type="GO" id="GO:0005524">
    <property type="term" value="F:ATP binding"/>
    <property type="evidence" value="ECO:0007669"/>
    <property type="project" value="InterPro"/>
</dbReference>
<dbReference type="PRINTS" id="PR00507">
    <property type="entry name" value="N12N6MTFRASE"/>
</dbReference>
<name>F2NT36_TRES6</name>
<feature type="coiled-coil region" evidence="1">
    <location>
        <begin position="99"/>
        <end position="155"/>
    </location>
</feature>
<evidence type="ECO:0000313" key="5">
    <source>
        <dbReference type="EMBL" id="AEB14627.1"/>
    </source>
</evidence>
<feature type="compositionally biased region" description="Basic and acidic residues" evidence="2">
    <location>
        <begin position="2455"/>
        <end position="2475"/>
    </location>
</feature>
<protein>
    <submittedName>
        <fullName evidence="5">SNF2-related protein</fullName>
    </submittedName>
</protein>
<dbReference type="InterPro" id="IPR000330">
    <property type="entry name" value="SNF2_N"/>
</dbReference>
<reference evidence="6" key="2">
    <citation type="submission" date="2011-04" db="EMBL/GenBank/DDBJ databases">
        <title>The complete genome of chromosome of Treponema succinifaciens DSM 2489.</title>
        <authorList>
            <person name="Lucas S."/>
            <person name="Copeland A."/>
            <person name="Lapidus A."/>
            <person name="Bruce D."/>
            <person name="Goodwin L."/>
            <person name="Pitluck S."/>
            <person name="Peters L."/>
            <person name="Kyrpides N."/>
            <person name="Mavromatis K."/>
            <person name="Ivanova N."/>
            <person name="Ovchinnikova G."/>
            <person name="Teshima H."/>
            <person name="Detter J.C."/>
            <person name="Tapia R."/>
            <person name="Han C."/>
            <person name="Land M."/>
            <person name="Hauser L."/>
            <person name="Markowitz V."/>
            <person name="Cheng J.-F."/>
            <person name="Hugenholtz P."/>
            <person name="Woyke T."/>
            <person name="Wu D."/>
            <person name="Gronow S."/>
            <person name="Wellnitz S."/>
            <person name="Brambilla E."/>
            <person name="Klenk H.-P."/>
            <person name="Eisen J.A."/>
        </authorList>
    </citation>
    <scope>NUCLEOTIDE SEQUENCE [LARGE SCALE GENOMIC DNA]</scope>
    <source>
        <strain evidence="6">ATCC 33096 / DSM 2489 / 6091</strain>
    </source>
</reference>
<feature type="compositionally biased region" description="Basic and acidic residues" evidence="2">
    <location>
        <begin position="202"/>
        <end position="226"/>
    </location>
</feature>
<dbReference type="InterPro" id="IPR011639">
    <property type="entry name" value="MethylTrfase_TaqI-like_dom"/>
</dbReference>
<feature type="region of interest" description="Disordered" evidence="2">
    <location>
        <begin position="1217"/>
        <end position="1240"/>
    </location>
</feature>
<dbReference type="KEGG" id="tsu:Tresu_1736"/>
<dbReference type="PROSITE" id="PS51194">
    <property type="entry name" value="HELICASE_CTER"/>
    <property type="match status" value="1"/>
</dbReference>
<dbReference type="OrthoDB" id="353419at2"/>
<feature type="region of interest" description="Disordered" evidence="2">
    <location>
        <begin position="2444"/>
        <end position="2481"/>
    </location>
</feature>
<dbReference type="EMBL" id="CP002631">
    <property type="protein sequence ID" value="AEB14627.1"/>
    <property type="molecule type" value="Genomic_DNA"/>
</dbReference>
<dbReference type="STRING" id="869209.Tresu_1736"/>
<dbReference type="InterPro" id="IPR002052">
    <property type="entry name" value="DNA_methylase_N6_adenine_CS"/>
</dbReference>
<dbReference type="GO" id="GO:0009007">
    <property type="term" value="F:site-specific DNA-methyltransferase (adenine-specific) activity"/>
    <property type="evidence" value="ECO:0007669"/>
    <property type="project" value="UniProtKB-EC"/>
</dbReference>
<evidence type="ECO:0000313" key="6">
    <source>
        <dbReference type="Proteomes" id="UP000006852"/>
    </source>
</evidence>
<dbReference type="RefSeq" id="WP_013701908.1">
    <property type="nucleotide sequence ID" value="NC_015385.1"/>
</dbReference>
<dbReference type="InterPro" id="IPR001650">
    <property type="entry name" value="Helicase_C-like"/>
</dbReference>
<dbReference type="InterPro" id="IPR014001">
    <property type="entry name" value="Helicase_ATP-bd"/>
</dbReference>
<dbReference type="eggNOG" id="COG0553">
    <property type="taxonomic scope" value="Bacteria"/>
</dbReference>
<keyword evidence="6" id="KW-1185">Reference proteome</keyword>
<dbReference type="PANTHER" id="PTHR41313">
    <property type="entry name" value="ADENINE-SPECIFIC METHYLTRANSFERASE"/>
    <property type="match status" value="1"/>
</dbReference>
<feature type="compositionally biased region" description="Basic and acidic residues" evidence="2">
    <location>
        <begin position="1220"/>
        <end position="1240"/>
    </location>
</feature>
<feature type="coiled-coil region" evidence="1">
    <location>
        <begin position="2195"/>
        <end position="2265"/>
    </location>
</feature>
<dbReference type="Pfam" id="PF18819">
    <property type="entry name" value="MuF_C"/>
    <property type="match status" value="1"/>
</dbReference>
<dbReference type="SUPFAM" id="SSF53335">
    <property type="entry name" value="S-adenosyl-L-methionine-dependent methyltransferases"/>
    <property type="match status" value="1"/>
</dbReference>
<evidence type="ECO:0000256" key="1">
    <source>
        <dbReference type="SAM" id="Coils"/>
    </source>
</evidence>
<dbReference type="HOGENOM" id="CLU_226471_0_0_12"/>
<dbReference type="eggNOG" id="COG0827">
    <property type="taxonomic scope" value="Bacteria"/>
</dbReference>
<dbReference type="PROSITE" id="PS01302">
    <property type="entry name" value="UPF0758"/>
    <property type="match status" value="1"/>
</dbReference>
<dbReference type="SMART" id="SM00487">
    <property type="entry name" value="DEXDc"/>
    <property type="match status" value="1"/>
</dbReference>
<proteinExistence type="predicted"/>
<dbReference type="GO" id="GO:0032259">
    <property type="term" value="P:methylation"/>
    <property type="evidence" value="ECO:0007669"/>
    <property type="project" value="InterPro"/>
</dbReference>
<gene>
    <name evidence="5" type="ordered locus">Tresu_1736</name>
</gene>
<feature type="region of interest" description="Disordered" evidence="2">
    <location>
        <begin position="633"/>
        <end position="655"/>
    </location>
</feature>
<feature type="domain" description="Helicase ATP-binding" evidence="3">
    <location>
        <begin position="1544"/>
        <end position="1794"/>
    </location>
</feature>
<dbReference type="Pfam" id="PF00176">
    <property type="entry name" value="SNF2-rel_dom"/>
    <property type="match status" value="1"/>
</dbReference>
<dbReference type="GeneID" id="302998881"/>
<feature type="domain" description="Helicase C-terminal" evidence="4">
    <location>
        <begin position="1945"/>
        <end position="2115"/>
    </location>
</feature>
<organism evidence="5 6">
    <name type="scientific">Treponema succinifaciens (strain ATCC 33096 / DSM 2489 / 6091)</name>
    <dbReference type="NCBI Taxonomy" id="869209"/>
    <lineage>
        <taxon>Bacteria</taxon>
        <taxon>Pseudomonadati</taxon>
        <taxon>Spirochaetota</taxon>
        <taxon>Spirochaetia</taxon>
        <taxon>Spirochaetales</taxon>
        <taxon>Treponemataceae</taxon>
        <taxon>Treponema</taxon>
    </lineage>
</organism>
<dbReference type="Pfam" id="PF07669">
    <property type="entry name" value="Eco57I"/>
    <property type="match status" value="1"/>
</dbReference>
<dbReference type="InterPro" id="IPR052933">
    <property type="entry name" value="DNA_Protect_Modify"/>
</dbReference>
<dbReference type="Proteomes" id="UP000006852">
    <property type="component" value="Chromosome"/>
</dbReference>
<evidence type="ECO:0000256" key="2">
    <source>
        <dbReference type="SAM" id="MobiDB-lite"/>
    </source>
</evidence>
<dbReference type="Gene3D" id="3.40.140.10">
    <property type="entry name" value="Cytidine Deaminase, domain 2"/>
    <property type="match status" value="1"/>
</dbReference>
<feature type="coiled-coil region" evidence="1">
    <location>
        <begin position="2125"/>
        <end position="2169"/>
    </location>
</feature>
<sequence length="2901" mass="331932">MADIHFEIFDNADFGNKNLRFSEAPAQEQRDFLKQNGYGFTTRYGGVWYPRTQEAKDRNSDFVKEFAEKFYSENKKNFQSNQIEQLAESALENGSIEIKASIDNRIAYLENLIAELKEERKRDQEKISRLEAALENQTEENIAELEMRQEQTELDDEAEWEKENTLTESEERAYLEKQSEINIPAETMELTSEMLDSLHEAAEKESLADEPQAEKEILHSSEKQSDDDLTVSPKELAIAKSVLPTVQYVSTLKFAQGEEREFFVHKIKEIAAAVENAPKINETDGLEEHRIVLRYFHPSGTQSFVTEIGNDGDAFGFQCLNDDWENAEWGYLNIDELKNILGMEVDFHVSAGMTVEKFIQKEKSEYENLIEAENGQMMNPDEFHKWNEEQKMQYSQENDEREAEKADEDFETTKRLDEIVSEIKNSDFTLESKYENSLHSVALKNKDGTEIFSARENDSIVIPVEHTIAAWANDEASEKAKSLADEFFNLVCEDGIRGGDYVNAVFKNESPVYEEDFESDLLESNISYTAENYYQVNDRFAIEIVPAENSLSSETIGDDWTVRFYDINGTEKFGEKGQFITSYYASTILEHRKGTGLSMQGDVPAWTLDAETMDYVHDITFMWVDRHSSVQQKEERENVRSNLQSQDISAPRTKSDLRKLREQCREILKKPDSEITEDDKKILAQYEGGGGLNEDERTNSEVLNAFYTPDNLIEKVWELVDAYAPDAKTVLEPSAGVGKFANNRPDNKFTMHELDETSARINKILHPEADVIQGAFQKQFLDDGERFLKIGYEQSKHDVVIGNPPYGKYNDKYKGLGEGREFDRYEEYFIARGLDALKDEKSVLAFVVPSGFLSTADDRQKKVIASKGEILDAYRLPEGTFSTTEVGTDILIMRKKENLDDRENISSELLSDGEWFKNHPEKILGEVKTRTNRFGKKEEYVAVHEGLSVQDELNKIDSFVDEIKKANQTEKKEAEKSFETQLDEYNRKYWGPVGPGDTRYDISPVTDERLSEIKTLSKELSEYFENGVRPENDRFVIGKTPRVLQETGSEYTDVTVSVSVVKKAVETHGLSEKEILNALTRLATPILVFDSDKNATENKVESKLVLTDVFKDENPVALAVNVNDSVQKQENGHRKQIEVQNIRSIHDRTVVAKNGVDLIRKWTDDGLCRYVDDKKITDWSTVARVYFPIEVLQSDKSNILTRTSLVNSVFSEQMLSPLNENEKLEPEKQNSTSPKDRKERLNIVKSKGEVMSAEEFSHLYGRNFDEREFPIWKATDWQGNIDLSKLSGYDVQYLSESGKYVEKNFGEWTHKELFTSGDIYAKIQEQRELYVKSDGNRIFADNIKLLESAMKSPLEIEKIHFGVKTALAETFTVEHIDAEGNKVNLNLQESFILWAQNAKLADRKWRGDIDFATANISREELGEELTFYDIVNYIDGKPVKAEAVRGWRTYDMSEEEKAAEKAERRKEADLKRQARSDTANRLFDRYLHEGLSESDKKRLSAEYNRRFNSYIAPDYSKLPLFVDGMSAYKGDSKFKLYDQQIKGISFLCNKGNGILAYDVGVGKTAAGIVATVNQIQTGRSSRPLIVVPNQVYSKWYTDIRQLFPNIKVNDLYNFGKDSVEKYIDSENLHRLNIPENSISLCTYEALKNITFTDESCENELYEDFASLLSADMDGSARDNAESSDKIKGIIGSASHVKDESYFFYEDCGFDNLTVDEAHNFKNLWVVPRPKKKGESNEYAGIPSGKPSARALKMYGMTQLTQRHNDDRNVFMLTATPFTNSPTEVYSMLSYVGRERLKQAGITSLRAFFDEFAQTKQELGVTSTGNIDTKQVMKSWKELSALQNILTEFIDKVDGEEAGIIRPNKFTHVKPLDMSDLQKEMREIDEERMAEVKEGNSAAVIVAMNNMRLSCVAPALANPAMYPGIELPPLSKLVETSPKLKFVCDAIIDMYKGNPEKGQFMYVPLGKESHGIIKDYLVAHGIPKNAVEIINGEVNNTPEKKEKITSCFNDEKNPCKIIIGGKNTSEGIDLNGNSFVMYNCSLGWNPSETIQAEGRIWRQGNLQGNVHIVYPVMNDSIDSVLYQKHDEKRSRINELWNYKGDSLNVEDINPEDLKLDLIKDPHKKAKLILQEETKEARAELSRLNLKIKSFDEIIEKRKQLELDFSDAKETVDYQKKQIESYKGSGLEVPEWIKSELKDCNKKFVKAEAGLEKVNEKLSSLKITDSEKEAEYIHNLNSQKHACEEKINNIEKTLSQILKKLEIERMEQKLIEYPVEKQREILEADILNNLRPMKEVEYEIKTMRHEAMLSEKLKAGEITESEFRLYKNAGYEKYEKWLNGEIESLEEKSVKNEAANENSFIKNENDIEKIIVYYGGHWADERGEKGKGWKYQEKSFDNPKDALDFYRTAKIPKDVGAANKNGFRFNFMNPEERLLKMISEQDKTVSVKNENVSENAAVEKPEQKDLKKAAEKAEPAKQPEQNMDSLYSDSGSLFFGFDDSDILSVHSLENEYRKTLPYDDFSITERQLTESELKRDEIIFPVLNGKESGMYKAFKVFAEHGVFDVQGKTVEVDDFGRISGTGWNQLQSAMEIYRNKQFETFRYVLIGRENGEIKDQLAVKSYSPNRCAVSTPDLQTIKQVITRAEELDCMVAAVHNHPSGNTVESSFDTELTESLKRNLTNGNGLCRFAGHIILDHDTFNLYTPENGWKMKLNSNAYGNSEDKLLNRNFAFLEDSVDYTWQLENVAKKINDKNNWNDNFIPVVFADSLNHVSGIKLYDKSFFDNEPQKIRNELQFSGLEANSVKAFPVITKNFSETMSAVDELLFEDKLKNLVEHSAFIDAALPESTVTEKFNILPGRQYFDVHGAKLKNPDIEATWQTRINPALFSEPEQKTMRKKEVAFER</sequence>
<accession>F2NT36</accession>
<dbReference type="PANTHER" id="PTHR41313:SF1">
    <property type="entry name" value="DNA METHYLASE ADENINE-SPECIFIC DOMAIN-CONTAINING PROTEIN"/>
    <property type="match status" value="1"/>
</dbReference>
<dbReference type="SUPFAM" id="SSF52540">
    <property type="entry name" value="P-loop containing nucleoside triphosphate hydrolases"/>
    <property type="match status" value="2"/>
</dbReference>
<dbReference type="GO" id="GO:0003676">
    <property type="term" value="F:nucleic acid binding"/>
    <property type="evidence" value="ECO:0007669"/>
    <property type="project" value="InterPro"/>
</dbReference>